<reference evidence="2 3" key="2">
    <citation type="submission" date="2018-11" db="EMBL/GenBank/DDBJ databases">
        <authorList>
            <consortium name="Pathogen Informatics"/>
        </authorList>
    </citation>
    <scope>NUCLEOTIDE SEQUENCE [LARGE SCALE GENOMIC DNA]</scope>
</reference>
<dbReference type="AlphaFoldDB" id="A0A183E1R8"/>
<evidence type="ECO:0000313" key="4">
    <source>
        <dbReference type="WBParaSite" id="GPUH_0001492901-mRNA-1"/>
    </source>
</evidence>
<reference evidence="4" key="1">
    <citation type="submission" date="2016-06" db="UniProtKB">
        <authorList>
            <consortium name="WormBaseParasite"/>
        </authorList>
    </citation>
    <scope>IDENTIFICATION</scope>
</reference>
<feature type="transmembrane region" description="Helical" evidence="1">
    <location>
        <begin position="21"/>
        <end position="42"/>
    </location>
</feature>
<organism evidence="4">
    <name type="scientific">Gongylonema pulchrum</name>
    <dbReference type="NCBI Taxonomy" id="637853"/>
    <lineage>
        <taxon>Eukaryota</taxon>
        <taxon>Metazoa</taxon>
        <taxon>Ecdysozoa</taxon>
        <taxon>Nematoda</taxon>
        <taxon>Chromadorea</taxon>
        <taxon>Rhabditida</taxon>
        <taxon>Spirurina</taxon>
        <taxon>Spiruromorpha</taxon>
        <taxon>Spiruroidea</taxon>
        <taxon>Gongylonematidae</taxon>
        <taxon>Gongylonema</taxon>
    </lineage>
</organism>
<keyword evidence="1" id="KW-1133">Transmembrane helix</keyword>
<gene>
    <name evidence="2" type="ORF">GPUH_LOCUS14910</name>
</gene>
<evidence type="ECO:0000313" key="2">
    <source>
        <dbReference type="EMBL" id="VDN24993.1"/>
    </source>
</evidence>
<dbReference type="WBParaSite" id="GPUH_0001492901-mRNA-1">
    <property type="protein sequence ID" value="GPUH_0001492901-mRNA-1"/>
    <property type="gene ID" value="GPUH_0001492901"/>
</dbReference>
<proteinExistence type="predicted"/>
<evidence type="ECO:0000256" key="1">
    <source>
        <dbReference type="SAM" id="Phobius"/>
    </source>
</evidence>
<name>A0A183E1R8_9BILA</name>
<dbReference type="Proteomes" id="UP000271098">
    <property type="component" value="Unassembled WGS sequence"/>
</dbReference>
<keyword evidence="3" id="KW-1185">Reference proteome</keyword>
<keyword evidence="1" id="KW-0472">Membrane</keyword>
<sequence>MLMCWSIRKGYDRSSSRRRIVVWEALANLATSCQMSCIRAVVFPLYRCWMSPICKHCGHR</sequence>
<dbReference type="EMBL" id="UYRT01081792">
    <property type="protein sequence ID" value="VDN24993.1"/>
    <property type="molecule type" value="Genomic_DNA"/>
</dbReference>
<protein>
    <submittedName>
        <fullName evidence="2 4">Uncharacterized protein</fullName>
    </submittedName>
</protein>
<evidence type="ECO:0000313" key="3">
    <source>
        <dbReference type="Proteomes" id="UP000271098"/>
    </source>
</evidence>
<keyword evidence="1" id="KW-0812">Transmembrane</keyword>
<accession>A0A183E1R8</accession>